<dbReference type="EMBL" id="CP007026">
    <property type="protein sequence ID" value="AJA92296.1"/>
    <property type="molecule type" value="Genomic_DNA"/>
</dbReference>
<evidence type="ECO:0000313" key="2">
    <source>
        <dbReference type="EMBL" id="AJA92296.1"/>
    </source>
</evidence>
<protein>
    <submittedName>
        <fullName evidence="2">Uncharacterized protein</fullName>
    </submittedName>
</protein>
<evidence type="ECO:0000256" key="1">
    <source>
        <dbReference type="SAM" id="Phobius"/>
    </source>
</evidence>
<keyword evidence="1" id="KW-1133">Transmembrane helix</keyword>
<proteinExistence type="predicted"/>
<name>A0A0A7V275_9ARCH</name>
<dbReference type="RefSeq" id="WP_160271575.1">
    <property type="nucleotide sequence ID" value="NZ_CP007026.1"/>
</dbReference>
<dbReference type="HOGENOM" id="CLU_3162922_0_0_2"/>
<keyword evidence="1" id="KW-0472">Membrane</keyword>
<sequence>MADTDVIPFVLWSGLTAALMIITGLVYKAYQKRKPKLTSSSSDSNLS</sequence>
<keyword evidence="1" id="KW-0812">Transmembrane</keyword>
<dbReference type="STRING" id="1410606.T478_0974"/>
<gene>
    <name evidence="2" type="ORF">T478_0974</name>
</gene>
<dbReference type="KEGG" id="nbv:T478_0974"/>
<dbReference type="GeneID" id="43685779"/>
<accession>A0A0A7V275</accession>
<feature type="transmembrane region" description="Helical" evidence="1">
    <location>
        <begin position="6"/>
        <end position="27"/>
    </location>
</feature>
<dbReference type="Proteomes" id="UP000030944">
    <property type="component" value="Chromosome"/>
</dbReference>
<organism evidence="2 3">
    <name type="scientific">Candidatus Nitrosopelagicus brevis</name>
    <dbReference type="NCBI Taxonomy" id="1410606"/>
    <lineage>
        <taxon>Archaea</taxon>
        <taxon>Nitrososphaerota</taxon>
    </lineage>
</organism>
<evidence type="ECO:0000313" key="3">
    <source>
        <dbReference type="Proteomes" id="UP000030944"/>
    </source>
</evidence>
<dbReference type="AlphaFoldDB" id="A0A0A7V275"/>
<reference evidence="2 3" key="1">
    <citation type="journal article" date="2015" name="Proc. Natl. Acad. Sci. U.S.A.">
        <title>Genomic and proteomic characterization of "Candidatus Nitrosopelagicus brevis": An ammonia-oxidizing archaeon from the open ocean.</title>
        <authorList>
            <person name="Santoro A.E."/>
            <person name="Dupont C.L."/>
            <person name="Richter R.A."/>
            <person name="Craig M.T."/>
            <person name="Carini P."/>
            <person name="McIlvin M.R."/>
            <person name="Yang Y."/>
            <person name="Orsi W.D."/>
            <person name="Moran D.M."/>
            <person name="Saito M.A."/>
        </authorList>
    </citation>
    <scope>NUCLEOTIDE SEQUENCE [LARGE SCALE GENOMIC DNA]</scope>
    <source>
        <strain evidence="3">V2</strain>
    </source>
</reference>